<gene>
    <name evidence="1" type="ORF">SYNTR_1173</name>
</gene>
<dbReference type="AlphaFoldDB" id="A0A6I6DF00"/>
<sequence length="57" mass="6621">MNNQYIKKKQNITLITNSILFMIRGRLRYSSCQATTELKDGQVFRRNGETGIVEIID</sequence>
<protein>
    <submittedName>
        <fullName evidence="1">Uncharacterized protein</fullName>
    </submittedName>
</protein>
<accession>A0A6I6DF00</accession>
<organism evidence="1 2">
    <name type="scientific">Candidatus Syntrophocurvum alkaliphilum</name>
    <dbReference type="NCBI Taxonomy" id="2293317"/>
    <lineage>
        <taxon>Bacteria</taxon>
        <taxon>Bacillati</taxon>
        <taxon>Bacillota</taxon>
        <taxon>Clostridia</taxon>
        <taxon>Eubacteriales</taxon>
        <taxon>Syntrophomonadaceae</taxon>
        <taxon>Candidatus Syntrophocurvum</taxon>
    </lineage>
</organism>
<evidence type="ECO:0000313" key="1">
    <source>
        <dbReference type="EMBL" id="QGT99766.1"/>
    </source>
</evidence>
<name>A0A6I6DF00_9FIRM</name>
<proteinExistence type="predicted"/>
<keyword evidence="2" id="KW-1185">Reference proteome</keyword>
<dbReference type="KEGG" id="salq:SYNTR_1173"/>
<reference evidence="2" key="1">
    <citation type="journal article" date="2019" name="Microbiology">
        <title>Complete Genome Sequence of an Uncultured Bacterium of the Candidate Phylum Bipolaricaulota.</title>
        <authorList>
            <person name="Kadnikov V.V."/>
            <person name="Mardanov A.V."/>
            <person name="Beletsky A.V."/>
            <person name="Frank Y.A."/>
            <person name="Karnachuk O.V."/>
            <person name="Ravin N.V."/>
        </authorList>
    </citation>
    <scope>NUCLEOTIDE SEQUENCE [LARGE SCALE GENOMIC DNA]</scope>
</reference>
<dbReference type="EMBL" id="CP046457">
    <property type="protein sequence ID" value="QGT99766.1"/>
    <property type="molecule type" value="Genomic_DNA"/>
</dbReference>
<evidence type="ECO:0000313" key="2">
    <source>
        <dbReference type="Proteomes" id="UP000426444"/>
    </source>
</evidence>
<dbReference type="Proteomes" id="UP000426444">
    <property type="component" value="Chromosome"/>
</dbReference>